<sequence length="73" mass="8721">MNNKTLHVQITVTPFLHRRTSCLETGMVTIPQINFNLYSVSRIIAFEIQRRVHQLELKLSRRNHSIYRQDNSR</sequence>
<dbReference type="AlphaFoldDB" id="A0A1H6JPR1"/>
<dbReference type="Proteomes" id="UP000198988">
    <property type="component" value="Unassembled WGS sequence"/>
</dbReference>
<organism evidence="1 2">
    <name type="scientific">Bathymodiolus azoricus thioautotrophic gill symbiont</name>
    <dbReference type="NCBI Taxonomy" id="235205"/>
    <lineage>
        <taxon>Bacteria</taxon>
        <taxon>Pseudomonadati</taxon>
        <taxon>Pseudomonadota</taxon>
        <taxon>Gammaproteobacteria</taxon>
        <taxon>sulfur-oxidizing symbionts</taxon>
    </lineage>
</organism>
<dbReference type="EMBL" id="CDSC02000040">
    <property type="protein sequence ID" value="SEH61054.1"/>
    <property type="molecule type" value="Genomic_DNA"/>
</dbReference>
<name>A0A1H6JPR1_9GAMM</name>
<proteinExistence type="predicted"/>
<protein>
    <submittedName>
        <fullName evidence="1">Uncharacterized protein</fullName>
    </submittedName>
</protein>
<accession>A0A1H6JPR1</accession>
<evidence type="ECO:0000313" key="1">
    <source>
        <dbReference type="EMBL" id="SEH61054.1"/>
    </source>
</evidence>
<reference evidence="2" key="1">
    <citation type="submission" date="2016-06" db="EMBL/GenBank/DDBJ databases">
        <authorList>
            <person name="Petersen J."/>
            <person name="Sayavedra L."/>
        </authorList>
    </citation>
    <scope>NUCLEOTIDE SEQUENCE [LARGE SCALE GENOMIC DNA]</scope>
    <source>
        <strain evidence="2">BazSymA</strain>
    </source>
</reference>
<evidence type="ECO:0000313" key="2">
    <source>
        <dbReference type="Proteomes" id="UP000198988"/>
    </source>
</evidence>
<gene>
    <name evidence="1" type="ORF">BAZSYMA_ACONTIG61458_1</name>
</gene>